<keyword evidence="6 7" id="KW-0472">Membrane</keyword>
<keyword evidence="9" id="KW-1185">Reference proteome</keyword>
<evidence type="ECO:0000256" key="5">
    <source>
        <dbReference type="ARBA" id="ARBA00022989"/>
    </source>
</evidence>
<evidence type="ECO:0000256" key="2">
    <source>
        <dbReference type="ARBA" id="ARBA00011006"/>
    </source>
</evidence>
<evidence type="ECO:0000256" key="3">
    <source>
        <dbReference type="ARBA" id="ARBA00022475"/>
    </source>
</evidence>
<evidence type="ECO:0000313" key="8">
    <source>
        <dbReference type="EMBL" id="QNT68435.1"/>
    </source>
</evidence>
<gene>
    <name evidence="8" type="ORF">HQ394_02475</name>
</gene>
<organism evidence="8 9">
    <name type="scientific">Defluviicoccus vanus</name>
    <dbReference type="NCBI Taxonomy" id="111831"/>
    <lineage>
        <taxon>Bacteria</taxon>
        <taxon>Pseudomonadati</taxon>
        <taxon>Pseudomonadota</taxon>
        <taxon>Alphaproteobacteria</taxon>
        <taxon>Rhodospirillales</taxon>
        <taxon>Rhodospirillaceae</taxon>
        <taxon>Defluviicoccus</taxon>
    </lineage>
</organism>
<dbReference type="PANTHER" id="PTHR33884:SF3">
    <property type="entry name" value="UPF0410 PROTEIN YMGE"/>
    <property type="match status" value="1"/>
</dbReference>
<reference evidence="8 9" key="1">
    <citation type="submission" date="2020-05" db="EMBL/GenBank/DDBJ databases">
        <title>Complete closed genome sequence of Defluviicoccus vanus.</title>
        <authorList>
            <person name="Bessarab I."/>
            <person name="Arumugam K."/>
            <person name="Maszenan A.M."/>
            <person name="Seviour R.J."/>
            <person name="Williams R.B."/>
        </authorList>
    </citation>
    <scope>NUCLEOTIDE SEQUENCE [LARGE SCALE GENOMIC DNA]</scope>
    <source>
        <strain evidence="8 9">Ben 114</strain>
    </source>
</reference>
<evidence type="ECO:0000256" key="6">
    <source>
        <dbReference type="ARBA" id="ARBA00023136"/>
    </source>
</evidence>
<dbReference type="InterPro" id="IPR007341">
    <property type="entry name" value="Transgly_assoc"/>
</dbReference>
<dbReference type="Proteomes" id="UP000516369">
    <property type="component" value="Chromosome"/>
</dbReference>
<dbReference type="PANTHER" id="PTHR33884">
    <property type="entry name" value="UPF0410 PROTEIN YMGE"/>
    <property type="match status" value="1"/>
</dbReference>
<accession>A0A7H1MY99</accession>
<comment type="subcellular location">
    <subcellularLocation>
        <location evidence="1">Cell membrane</location>
        <topology evidence="1">Multi-pass membrane protein</topology>
    </subcellularLocation>
</comment>
<comment type="similarity">
    <text evidence="2">Belongs to the UPF0410 family.</text>
</comment>
<dbReference type="KEGG" id="dvn:HQ394_02475"/>
<protein>
    <submittedName>
        <fullName evidence="8">GlsB/YeaQ/YmgE family stress response membrane protein</fullName>
    </submittedName>
</protein>
<dbReference type="EMBL" id="CP053923">
    <property type="protein sequence ID" value="QNT68435.1"/>
    <property type="molecule type" value="Genomic_DNA"/>
</dbReference>
<dbReference type="AlphaFoldDB" id="A0A7H1MY99"/>
<evidence type="ECO:0000313" key="9">
    <source>
        <dbReference type="Proteomes" id="UP000516369"/>
    </source>
</evidence>
<dbReference type="GO" id="GO:0005886">
    <property type="term" value="C:plasma membrane"/>
    <property type="evidence" value="ECO:0007669"/>
    <property type="project" value="UniProtKB-SubCell"/>
</dbReference>
<dbReference type="RefSeq" id="WP_190261872.1">
    <property type="nucleotide sequence ID" value="NZ_CP053923.1"/>
</dbReference>
<keyword evidence="4 7" id="KW-0812">Transmembrane</keyword>
<feature type="transmembrane region" description="Helical" evidence="7">
    <location>
        <begin position="6"/>
        <end position="24"/>
    </location>
</feature>
<feature type="transmembrane region" description="Helical" evidence="7">
    <location>
        <begin position="55"/>
        <end position="80"/>
    </location>
</feature>
<proteinExistence type="inferred from homology"/>
<name>A0A7H1MY99_9PROT</name>
<dbReference type="Pfam" id="PF04226">
    <property type="entry name" value="Transgly_assoc"/>
    <property type="match status" value="1"/>
</dbReference>
<keyword evidence="5 7" id="KW-1133">Transmembrane helix</keyword>
<evidence type="ECO:0000256" key="7">
    <source>
        <dbReference type="SAM" id="Phobius"/>
    </source>
</evidence>
<evidence type="ECO:0000256" key="4">
    <source>
        <dbReference type="ARBA" id="ARBA00022692"/>
    </source>
</evidence>
<feature type="transmembrane region" description="Helical" evidence="7">
    <location>
        <begin position="31"/>
        <end position="49"/>
    </location>
</feature>
<sequence>MEGYSLIGILIIGLIAGWLGGKIMRGGGFGFIGNIIVGVIGAIIGGFVFSKLGIAAGGTLGTLLTATIGAVILLFVVGLIKKA</sequence>
<evidence type="ECO:0000256" key="1">
    <source>
        <dbReference type="ARBA" id="ARBA00004651"/>
    </source>
</evidence>
<keyword evidence="3" id="KW-1003">Cell membrane</keyword>